<name>A0A9Q3HAE1_9BASI</name>
<keyword evidence="2" id="KW-1185">Reference proteome</keyword>
<organism evidence="1 2">
    <name type="scientific">Austropuccinia psidii MF-1</name>
    <dbReference type="NCBI Taxonomy" id="1389203"/>
    <lineage>
        <taxon>Eukaryota</taxon>
        <taxon>Fungi</taxon>
        <taxon>Dikarya</taxon>
        <taxon>Basidiomycota</taxon>
        <taxon>Pucciniomycotina</taxon>
        <taxon>Pucciniomycetes</taxon>
        <taxon>Pucciniales</taxon>
        <taxon>Sphaerophragmiaceae</taxon>
        <taxon>Austropuccinia</taxon>
    </lineage>
</organism>
<dbReference type="EMBL" id="AVOT02014099">
    <property type="protein sequence ID" value="MBW0497291.1"/>
    <property type="molecule type" value="Genomic_DNA"/>
</dbReference>
<evidence type="ECO:0000313" key="2">
    <source>
        <dbReference type="Proteomes" id="UP000765509"/>
    </source>
</evidence>
<protein>
    <submittedName>
        <fullName evidence="1">Uncharacterized protein</fullName>
    </submittedName>
</protein>
<gene>
    <name evidence="1" type="ORF">O181_037006</name>
</gene>
<evidence type="ECO:0000313" key="1">
    <source>
        <dbReference type="EMBL" id="MBW0497291.1"/>
    </source>
</evidence>
<dbReference type="Proteomes" id="UP000765509">
    <property type="component" value="Unassembled WGS sequence"/>
</dbReference>
<reference evidence="1" key="1">
    <citation type="submission" date="2021-03" db="EMBL/GenBank/DDBJ databases">
        <title>Draft genome sequence of rust myrtle Austropuccinia psidii MF-1, a brazilian biotype.</title>
        <authorList>
            <person name="Quecine M.C."/>
            <person name="Pachon D.M.R."/>
            <person name="Bonatelli M.L."/>
            <person name="Correr F.H."/>
            <person name="Franceschini L.M."/>
            <person name="Leite T.F."/>
            <person name="Margarido G.R.A."/>
            <person name="Almeida C.A."/>
            <person name="Ferrarezi J.A."/>
            <person name="Labate C.A."/>
        </authorList>
    </citation>
    <scope>NUCLEOTIDE SEQUENCE</scope>
    <source>
        <strain evidence="1">MF-1</strain>
    </source>
</reference>
<sequence>MEDIITKARISKSWTRSPMEFKIVAKTSRDDRRPEQPSLKCHKCGRTANLANTCSKKTKINEDKVMQEVQCAEEKEGSDQDSSIYDETQAEDYPIEKITAFFEVT</sequence>
<proteinExistence type="predicted"/>
<accession>A0A9Q3HAE1</accession>
<dbReference type="AlphaFoldDB" id="A0A9Q3HAE1"/>
<comment type="caution">
    <text evidence="1">The sequence shown here is derived from an EMBL/GenBank/DDBJ whole genome shotgun (WGS) entry which is preliminary data.</text>
</comment>